<comment type="caution">
    <text evidence="1">The sequence shown here is derived from an EMBL/GenBank/DDBJ whole genome shotgun (WGS) entry which is preliminary data.</text>
</comment>
<reference evidence="1 2" key="1">
    <citation type="submission" date="2014-03" db="EMBL/GenBank/DDBJ databases">
        <authorList>
            <person name="Sibley D."/>
            <person name="Venepally P."/>
            <person name="Karamycheva S."/>
            <person name="Hadjithomas M."/>
            <person name="Khan A."/>
            <person name="Brunk B."/>
            <person name="Roos D."/>
            <person name="Caler E."/>
            <person name="Lorenzi H."/>
        </authorList>
    </citation>
    <scope>NUCLEOTIDE SEQUENCE [LARGE SCALE GENOMIC DNA]</scope>
    <source>
        <strain evidence="2">p89</strain>
    </source>
</reference>
<evidence type="ECO:0000313" key="1">
    <source>
        <dbReference type="EMBL" id="KFG29286.1"/>
    </source>
</evidence>
<name>A0A086JAW8_TOXGO</name>
<organism evidence="1 2">
    <name type="scientific">Toxoplasma gondii p89</name>
    <dbReference type="NCBI Taxonomy" id="943119"/>
    <lineage>
        <taxon>Eukaryota</taxon>
        <taxon>Sar</taxon>
        <taxon>Alveolata</taxon>
        <taxon>Apicomplexa</taxon>
        <taxon>Conoidasida</taxon>
        <taxon>Coccidia</taxon>
        <taxon>Eucoccidiorida</taxon>
        <taxon>Eimeriorina</taxon>
        <taxon>Sarcocystidae</taxon>
        <taxon>Toxoplasma</taxon>
    </lineage>
</organism>
<sequence length="37" mass="4126">NLCRSRVSKREVSKVLKTPPRGAVVDTDVSALFRIVQ</sequence>
<dbReference type="Proteomes" id="UP000028828">
    <property type="component" value="Unassembled WGS sequence"/>
</dbReference>
<accession>A0A086JAW8</accession>
<feature type="non-terminal residue" evidence="1">
    <location>
        <position position="1"/>
    </location>
</feature>
<evidence type="ECO:0000313" key="2">
    <source>
        <dbReference type="Proteomes" id="UP000028828"/>
    </source>
</evidence>
<gene>
    <name evidence="1" type="ORF">TGP89_209070B</name>
</gene>
<protein>
    <submittedName>
        <fullName evidence="1">Uncharacterized protein</fullName>
    </submittedName>
</protein>
<dbReference type="AlphaFoldDB" id="A0A086JAW8"/>
<proteinExistence type="predicted"/>
<dbReference type="EMBL" id="AEYI02002188">
    <property type="protein sequence ID" value="KFG29286.1"/>
    <property type="molecule type" value="Genomic_DNA"/>
</dbReference>
<dbReference type="VEuPathDB" id="ToxoDB:TGP89_209070B"/>